<reference evidence="2 4" key="1">
    <citation type="submission" date="2020-06" db="EMBL/GenBank/DDBJ databases">
        <title>Anoxygenic phototrophic Chloroflexota member uses a Type I reaction center.</title>
        <authorList>
            <person name="Tsuji J.M."/>
            <person name="Shaw N.A."/>
            <person name="Nagashima S."/>
            <person name="Venkiteswaran J."/>
            <person name="Schiff S.L."/>
            <person name="Hanada S."/>
            <person name="Tank M."/>
            <person name="Neufeld J.D."/>
        </authorList>
    </citation>
    <scope>NUCLEOTIDE SEQUENCE [LARGE SCALE GENOMIC DNA]</scope>
    <source>
        <strain evidence="2">L227-S17</strain>
    </source>
</reference>
<dbReference type="EMBL" id="CP128399">
    <property type="protein sequence ID" value="WJW65657.1"/>
    <property type="molecule type" value="Genomic_DNA"/>
</dbReference>
<organism evidence="2 4">
    <name type="scientific">Candidatus Chlorohelix allophototropha</name>
    <dbReference type="NCBI Taxonomy" id="3003348"/>
    <lineage>
        <taxon>Bacteria</taxon>
        <taxon>Bacillati</taxon>
        <taxon>Chloroflexota</taxon>
        <taxon>Chloroflexia</taxon>
        <taxon>Candidatus Chloroheliales</taxon>
        <taxon>Candidatus Chloroheliaceae</taxon>
        <taxon>Candidatus Chlorohelix</taxon>
    </lineage>
</organism>
<dbReference type="AlphaFoldDB" id="A0A8T7M3L5"/>
<evidence type="ECO:0000313" key="3">
    <source>
        <dbReference type="EMBL" id="WJW65657.1"/>
    </source>
</evidence>
<feature type="transmembrane region" description="Helical" evidence="1">
    <location>
        <begin position="26"/>
        <end position="45"/>
    </location>
</feature>
<gene>
    <name evidence="2" type="ORF">HXX08_10450</name>
    <name evidence="3" type="ORF">OZ401_001435</name>
</gene>
<keyword evidence="1" id="KW-1133">Transmembrane helix</keyword>
<feature type="transmembrane region" description="Helical" evidence="1">
    <location>
        <begin position="126"/>
        <end position="145"/>
    </location>
</feature>
<evidence type="ECO:0000256" key="1">
    <source>
        <dbReference type="SAM" id="Phobius"/>
    </source>
</evidence>
<feature type="transmembrane region" description="Helical" evidence="1">
    <location>
        <begin position="400"/>
        <end position="421"/>
    </location>
</feature>
<name>A0A8T7M3L5_9CHLR</name>
<feature type="transmembrane region" description="Helical" evidence="1">
    <location>
        <begin position="157"/>
        <end position="180"/>
    </location>
</feature>
<proteinExistence type="predicted"/>
<protein>
    <submittedName>
        <fullName evidence="2">Uncharacterized protein</fullName>
    </submittedName>
</protein>
<evidence type="ECO:0000313" key="5">
    <source>
        <dbReference type="Proteomes" id="UP001431572"/>
    </source>
</evidence>
<dbReference type="Proteomes" id="UP000521676">
    <property type="component" value="Unassembled WGS sequence"/>
</dbReference>
<feature type="transmembrane region" description="Helical" evidence="1">
    <location>
        <begin position="303"/>
        <end position="323"/>
    </location>
</feature>
<evidence type="ECO:0000313" key="2">
    <source>
        <dbReference type="EMBL" id="NWJ46285.1"/>
    </source>
</evidence>
<keyword evidence="1" id="KW-0472">Membrane</keyword>
<accession>A0A8T7M3L5</accession>
<sequence>MLKNAQNNNLNSSSRRLPFYLGSRFALLYLVLILLGFIAFVIALLPRLEFFSQQVQRWLNFQYFQTGSEGLILNEVTLIRGGGSIYVPLSGDQFISAPYPPLYYYLVNWLWASGTNYSTGFATGRFVSLLSALLVAIGIVLLVVAENRTSGERGYMVGAIGGTVGGLVFLSLPAVAIWAVRVRADMLMTAFGIVALALVAWKPSGWGAFVAILPLTLAFYTKQTALAAPAASLVYIILCNWHKRRLIFFWIVGFAAALGIPFVVLNFATGLQLYRRLFEYHNLPWKFDNFKTYFDLFTSETTALLITALCLLALVLVGLIIDWRNHTGRRFEKMIYSARNIPLVGWYLLFSAPLLLGMGVSGADHNHFLPAEAALAAGAGLLLARLFVAPLGFAPRLKTMMRWLALPAIGLLIWQVGVFSIPSQRYEIELRYRPDEIAALGRVINNATANPNPNILTSEAGFFVVTGKPTTYNDLFTLSALTKQNLYDESHLLQRVKNKEFGLILAKDDFFSPSFRTDVWSKELADVIRQNYYLKFRDIWYTYEPKP</sequence>
<feature type="transmembrane region" description="Helical" evidence="1">
    <location>
        <begin position="246"/>
        <end position="268"/>
    </location>
</feature>
<reference evidence="3" key="2">
    <citation type="journal article" date="2024" name="Nature">
        <title>Anoxygenic phototroph of the Chloroflexota uses a type I reaction centre.</title>
        <authorList>
            <person name="Tsuji J.M."/>
            <person name="Shaw N.A."/>
            <person name="Nagashima S."/>
            <person name="Venkiteswaran J.J."/>
            <person name="Schiff S.L."/>
            <person name="Watanabe T."/>
            <person name="Fukui M."/>
            <person name="Hanada S."/>
            <person name="Tank M."/>
            <person name="Neufeld J.D."/>
        </authorList>
    </citation>
    <scope>NUCLEOTIDE SEQUENCE</scope>
    <source>
        <strain evidence="3">L227-S17</strain>
    </source>
</reference>
<dbReference type="Proteomes" id="UP001431572">
    <property type="component" value="Chromosome 1"/>
</dbReference>
<dbReference type="EMBL" id="JACATZ010000001">
    <property type="protein sequence ID" value="NWJ46285.1"/>
    <property type="molecule type" value="Genomic_DNA"/>
</dbReference>
<feature type="transmembrane region" description="Helical" evidence="1">
    <location>
        <begin position="368"/>
        <end position="388"/>
    </location>
</feature>
<keyword evidence="5" id="KW-1185">Reference proteome</keyword>
<keyword evidence="1" id="KW-0812">Transmembrane</keyword>
<feature type="transmembrane region" description="Helical" evidence="1">
    <location>
        <begin position="187"/>
        <end position="213"/>
    </location>
</feature>
<evidence type="ECO:0000313" key="4">
    <source>
        <dbReference type="Proteomes" id="UP000521676"/>
    </source>
</evidence>
<feature type="transmembrane region" description="Helical" evidence="1">
    <location>
        <begin position="219"/>
        <end position="239"/>
    </location>
</feature>
<dbReference type="RefSeq" id="WP_341467545.1">
    <property type="nucleotide sequence ID" value="NZ_CP128399.1"/>
</dbReference>
<feature type="transmembrane region" description="Helical" evidence="1">
    <location>
        <begin position="344"/>
        <end position="362"/>
    </location>
</feature>